<gene>
    <name evidence="1" type="ORF">C1645_829833</name>
</gene>
<dbReference type="EMBL" id="QKYT01000385">
    <property type="protein sequence ID" value="RIA86070.1"/>
    <property type="molecule type" value="Genomic_DNA"/>
</dbReference>
<proteinExistence type="predicted"/>
<evidence type="ECO:0000313" key="2">
    <source>
        <dbReference type="Proteomes" id="UP000265703"/>
    </source>
</evidence>
<evidence type="ECO:0000313" key="1">
    <source>
        <dbReference type="EMBL" id="RIA86070.1"/>
    </source>
</evidence>
<accession>A0A397SIM7</accession>
<reference evidence="1 2" key="1">
    <citation type="submission" date="2018-06" db="EMBL/GenBank/DDBJ databases">
        <title>Comparative genomics reveals the genomic features of Rhizophagus irregularis, R. cerebriforme, R. diaphanum and Gigaspora rosea, and their symbiotic lifestyle signature.</title>
        <authorList>
            <person name="Morin E."/>
            <person name="San Clemente H."/>
            <person name="Chen E.C.H."/>
            <person name="De La Providencia I."/>
            <person name="Hainaut M."/>
            <person name="Kuo A."/>
            <person name="Kohler A."/>
            <person name="Murat C."/>
            <person name="Tang N."/>
            <person name="Roy S."/>
            <person name="Loubradou J."/>
            <person name="Henrissat B."/>
            <person name="Grigoriev I.V."/>
            <person name="Corradi N."/>
            <person name="Roux C."/>
            <person name="Martin F.M."/>
        </authorList>
    </citation>
    <scope>NUCLEOTIDE SEQUENCE [LARGE SCALE GENOMIC DNA]</scope>
    <source>
        <strain evidence="1 2">DAOM 227022</strain>
    </source>
</reference>
<name>A0A397SIM7_9GLOM</name>
<dbReference type="Proteomes" id="UP000265703">
    <property type="component" value="Unassembled WGS sequence"/>
</dbReference>
<dbReference type="AlphaFoldDB" id="A0A397SIM7"/>
<sequence>MDTKLLNNSVTVEDQKFINYFFIISYSLLPTISSPSVIDPLPTISSPLTIDPLPTIQSLYQPILWNFSFEGMLCELKEETELDYKMEIIKQIGKKNKQFIWR</sequence>
<keyword evidence="2" id="KW-1185">Reference proteome</keyword>
<protein>
    <submittedName>
        <fullName evidence="1">Uncharacterized protein</fullName>
    </submittedName>
</protein>
<organism evidence="1 2">
    <name type="scientific">Glomus cerebriforme</name>
    <dbReference type="NCBI Taxonomy" id="658196"/>
    <lineage>
        <taxon>Eukaryota</taxon>
        <taxon>Fungi</taxon>
        <taxon>Fungi incertae sedis</taxon>
        <taxon>Mucoromycota</taxon>
        <taxon>Glomeromycotina</taxon>
        <taxon>Glomeromycetes</taxon>
        <taxon>Glomerales</taxon>
        <taxon>Glomeraceae</taxon>
        <taxon>Glomus</taxon>
    </lineage>
</organism>
<comment type="caution">
    <text evidence="1">The sequence shown here is derived from an EMBL/GenBank/DDBJ whole genome shotgun (WGS) entry which is preliminary data.</text>
</comment>